<dbReference type="Proteomes" id="UP001597308">
    <property type="component" value="Unassembled WGS sequence"/>
</dbReference>
<evidence type="ECO:0000313" key="6">
    <source>
        <dbReference type="EMBL" id="MFD1704101.1"/>
    </source>
</evidence>
<dbReference type="Gene3D" id="3.90.1170.50">
    <property type="entry name" value="Aldehyde oxidase/xanthine dehydrogenase, a/b hammerhead"/>
    <property type="match status" value="1"/>
</dbReference>
<evidence type="ECO:0000256" key="3">
    <source>
        <dbReference type="ARBA" id="ARBA00023002"/>
    </source>
</evidence>
<dbReference type="InterPro" id="IPR002888">
    <property type="entry name" value="2Fe-2S-bd"/>
</dbReference>
<dbReference type="SUPFAM" id="SSF56003">
    <property type="entry name" value="Molybdenum cofactor-binding domain"/>
    <property type="match status" value="1"/>
</dbReference>
<dbReference type="Pfam" id="PF02738">
    <property type="entry name" value="MoCoBD_1"/>
    <property type="match status" value="1"/>
</dbReference>
<dbReference type="CDD" id="cd00207">
    <property type="entry name" value="fer2"/>
    <property type="match status" value="1"/>
</dbReference>
<comment type="caution">
    <text evidence="6">The sequence shown here is derived from an EMBL/GenBank/DDBJ whole genome shotgun (WGS) entry which is preliminary data.</text>
</comment>
<evidence type="ECO:0000256" key="4">
    <source>
        <dbReference type="ARBA" id="ARBA00023004"/>
    </source>
</evidence>
<dbReference type="PANTHER" id="PTHR11908">
    <property type="entry name" value="XANTHINE DEHYDROGENASE"/>
    <property type="match status" value="1"/>
</dbReference>
<dbReference type="InterPro" id="IPR036010">
    <property type="entry name" value="2Fe-2S_ferredoxin-like_sf"/>
</dbReference>
<dbReference type="Gene3D" id="3.10.20.30">
    <property type="match status" value="1"/>
</dbReference>
<evidence type="ECO:0000313" key="7">
    <source>
        <dbReference type="Proteomes" id="UP001597308"/>
    </source>
</evidence>
<dbReference type="InterPro" id="IPR036884">
    <property type="entry name" value="2Fe-2S-bd_dom_sf"/>
</dbReference>
<dbReference type="SUPFAM" id="SSF54665">
    <property type="entry name" value="CO dehydrogenase molybdoprotein N-domain-like"/>
    <property type="match status" value="1"/>
</dbReference>
<dbReference type="InterPro" id="IPR037165">
    <property type="entry name" value="AldOxase/xan_DH_Mopterin-bd_sf"/>
</dbReference>
<dbReference type="InterPro" id="IPR001041">
    <property type="entry name" value="2Fe-2S_ferredoxin-type"/>
</dbReference>
<keyword evidence="7" id="KW-1185">Reference proteome</keyword>
<dbReference type="InterPro" id="IPR016208">
    <property type="entry name" value="Ald_Oxase/xanthine_DH-like"/>
</dbReference>
<dbReference type="RefSeq" id="WP_378800181.1">
    <property type="nucleotide sequence ID" value="NZ_JBHUER010000010.1"/>
</dbReference>
<sequence length="897" mass="93828">MSFTVNGQHLDAVPRPGQCLRTYLREQGFFGVKKGCDAGDCGACTVHVDDAPVHSCIFPAHRAEGRAVTTIEGLASSDGALSPTQERFVAAQGFQCGFCTAGMIMTASRLTPAQLDDLPGALKGNLCRCTGYRAIEDAVRGVAHVEAPPPGAAPGRNAPAPASRRIVTGSEPYTFDLAMEGMLHMKLLRSPHPHARILSIDASEALAVPGVRLVLTHEDAPATLMSTGLHELDADDPADMRVLDDVVRFVGQRVAAVVADSEAAAEAGCRAIRVTYELLAPVFDAEAALRPGAPLVHDRPGRTDNVVAEVHGDLGDADAGFAAATAIYEGVFESHRIQHVHLETHGSLAWIGADGRLNVRTSSQVPFLARRRLASVLGLPESQVRVMCARVGGGFGGKQELLTEDVVALAALKLNRPVKLEFTREEQFTGATVRHPMRVRVKLGAAADGALTAIEMEVLSNTGAYGNHGVGVFFHGCNESVALYRCAAKRVEGHVVYANVVPSGAFRGYGLSQTNFAIESAMDELARTLGISPYEMRRINAIRPGDAMVAFDDHPHDVEYGSYGLDQCLDLVEAAMAEDRGAAGAPSPDWLVGEGMAIGMLDTIPPRGHYANAEARLTAAGAYELAVGTAEFGNGSTTVHAQLAAAALNTTPDRIAIVQSDTDTSGYDTGAFGSTGTVVAGKAAHIAAIGLRAAIQNVAAERLGVTPEGCELVEDGVAAGNARLSLSEIGSPGGLSATGFSDGSPRSVAFNVQAFRVAVHRVTGAIRILRSVHGADAGVVINPLQCRGQVEGGVAQAVGAALYEHVDIGPGGEVVTRTLRNYHIPAFADAPRTEVLFADTSDALGPLGAKSMSESPFNPVAAALANAVRDATGERFCALPLAADRIFDRLSRQDGEA</sequence>
<dbReference type="PROSITE" id="PS00197">
    <property type="entry name" value="2FE2S_FER_1"/>
    <property type="match status" value="1"/>
</dbReference>
<dbReference type="Pfam" id="PF00111">
    <property type="entry name" value="Fer2"/>
    <property type="match status" value="1"/>
</dbReference>
<dbReference type="InterPro" id="IPR036856">
    <property type="entry name" value="Ald_Oxase/Xan_DH_a/b_sf"/>
</dbReference>
<reference evidence="7" key="1">
    <citation type="journal article" date="2019" name="Int. J. Syst. Evol. Microbiol.">
        <title>The Global Catalogue of Microorganisms (GCM) 10K type strain sequencing project: providing services to taxonomists for standard genome sequencing and annotation.</title>
        <authorList>
            <consortium name="The Broad Institute Genomics Platform"/>
            <consortium name="The Broad Institute Genome Sequencing Center for Infectious Disease"/>
            <person name="Wu L."/>
            <person name="Ma J."/>
        </authorList>
    </citation>
    <scope>NUCLEOTIDE SEQUENCE [LARGE SCALE GENOMIC DNA]</scope>
    <source>
        <strain evidence="7">KCTC 23707</strain>
    </source>
</reference>
<dbReference type="Pfam" id="PF01315">
    <property type="entry name" value="Ald_Xan_dh_C"/>
    <property type="match status" value="1"/>
</dbReference>
<dbReference type="EMBL" id="JBHUER010000010">
    <property type="protein sequence ID" value="MFD1704101.1"/>
    <property type="molecule type" value="Genomic_DNA"/>
</dbReference>
<keyword evidence="4" id="KW-0408">Iron</keyword>
<proteinExistence type="inferred from homology"/>
<dbReference type="InterPro" id="IPR000674">
    <property type="entry name" value="Ald_Oxase/Xan_DH_a/b"/>
</dbReference>
<dbReference type="SUPFAM" id="SSF47741">
    <property type="entry name" value="CO dehydrogenase ISP C-domain like"/>
    <property type="match status" value="1"/>
</dbReference>
<dbReference type="InterPro" id="IPR006058">
    <property type="entry name" value="2Fe2S_fd_BS"/>
</dbReference>
<evidence type="ECO:0000259" key="5">
    <source>
        <dbReference type="PROSITE" id="PS51085"/>
    </source>
</evidence>
<name>A0ABW4K9C5_9HYPH</name>
<dbReference type="Pfam" id="PF20256">
    <property type="entry name" value="MoCoBD_2"/>
    <property type="match status" value="1"/>
</dbReference>
<dbReference type="PROSITE" id="PS51085">
    <property type="entry name" value="2FE2S_FER_2"/>
    <property type="match status" value="1"/>
</dbReference>
<feature type="domain" description="2Fe-2S ferredoxin-type" evidence="5">
    <location>
        <begin position="1"/>
        <end position="74"/>
    </location>
</feature>
<comment type="similarity">
    <text evidence="1">Belongs to the xanthine dehydrogenase family.</text>
</comment>
<protein>
    <submittedName>
        <fullName evidence="6">Molybdopterin-dependent oxidoreductase</fullName>
    </submittedName>
</protein>
<dbReference type="SUPFAM" id="SSF54292">
    <property type="entry name" value="2Fe-2S ferredoxin-like"/>
    <property type="match status" value="1"/>
</dbReference>
<gene>
    <name evidence="6" type="ORF">ACFSCV_13940</name>
</gene>
<organism evidence="6 7">
    <name type="scientific">Methylopila henanensis</name>
    <dbReference type="NCBI Taxonomy" id="873516"/>
    <lineage>
        <taxon>Bacteria</taxon>
        <taxon>Pseudomonadati</taxon>
        <taxon>Pseudomonadota</taxon>
        <taxon>Alphaproteobacteria</taxon>
        <taxon>Hyphomicrobiales</taxon>
        <taxon>Methylopilaceae</taxon>
        <taxon>Methylopila</taxon>
    </lineage>
</organism>
<dbReference type="PANTHER" id="PTHR11908:SF157">
    <property type="entry name" value="XANTHINE DEHYDROGENASE SUBUNIT D-RELATED"/>
    <property type="match status" value="1"/>
</dbReference>
<dbReference type="SMART" id="SM01008">
    <property type="entry name" value="Ald_Xan_dh_C"/>
    <property type="match status" value="1"/>
</dbReference>
<accession>A0ABW4K9C5</accession>
<dbReference type="Gene3D" id="1.10.150.120">
    <property type="entry name" value="[2Fe-2S]-binding domain"/>
    <property type="match status" value="1"/>
</dbReference>
<dbReference type="InterPro" id="IPR012675">
    <property type="entry name" value="Beta-grasp_dom_sf"/>
</dbReference>
<evidence type="ECO:0000256" key="2">
    <source>
        <dbReference type="ARBA" id="ARBA00022723"/>
    </source>
</evidence>
<keyword evidence="3" id="KW-0560">Oxidoreductase</keyword>
<keyword evidence="2" id="KW-0479">Metal-binding</keyword>
<dbReference type="InterPro" id="IPR046867">
    <property type="entry name" value="AldOxase/xan_DH_MoCoBD2"/>
</dbReference>
<evidence type="ECO:0000256" key="1">
    <source>
        <dbReference type="ARBA" id="ARBA00006849"/>
    </source>
</evidence>
<dbReference type="Gene3D" id="3.30.365.10">
    <property type="entry name" value="Aldehyde oxidase/xanthine dehydrogenase, molybdopterin binding domain"/>
    <property type="match status" value="4"/>
</dbReference>
<dbReference type="InterPro" id="IPR008274">
    <property type="entry name" value="AldOxase/xan_DH_MoCoBD1"/>
</dbReference>
<dbReference type="Pfam" id="PF01799">
    <property type="entry name" value="Fer2_2"/>
    <property type="match status" value="1"/>
</dbReference>